<organism evidence="1">
    <name type="scientific">marine sediment metagenome</name>
    <dbReference type="NCBI Taxonomy" id="412755"/>
    <lineage>
        <taxon>unclassified sequences</taxon>
        <taxon>metagenomes</taxon>
        <taxon>ecological metagenomes</taxon>
    </lineage>
</organism>
<reference evidence="1" key="1">
    <citation type="journal article" date="2014" name="Front. Microbiol.">
        <title>High frequency of phylogenetically diverse reductive dehalogenase-homologous genes in deep subseafloor sedimentary metagenomes.</title>
        <authorList>
            <person name="Kawai M."/>
            <person name="Futagami T."/>
            <person name="Toyoda A."/>
            <person name="Takaki Y."/>
            <person name="Nishi S."/>
            <person name="Hori S."/>
            <person name="Arai W."/>
            <person name="Tsubouchi T."/>
            <person name="Morono Y."/>
            <person name="Uchiyama I."/>
            <person name="Ito T."/>
            <person name="Fujiyama A."/>
            <person name="Inagaki F."/>
            <person name="Takami H."/>
        </authorList>
    </citation>
    <scope>NUCLEOTIDE SEQUENCE</scope>
    <source>
        <strain evidence="1">Expedition CK06-06</strain>
    </source>
</reference>
<dbReference type="AlphaFoldDB" id="X1CYE6"/>
<comment type="caution">
    <text evidence="1">The sequence shown here is derived from an EMBL/GenBank/DDBJ whole genome shotgun (WGS) entry which is preliminary data.</text>
</comment>
<evidence type="ECO:0000313" key="1">
    <source>
        <dbReference type="EMBL" id="GAH12892.1"/>
    </source>
</evidence>
<name>X1CYE6_9ZZZZ</name>
<proteinExistence type="predicted"/>
<feature type="non-terminal residue" evidence="1">
    <location>
        <position position="1"/>
    </location>
</feature>
<dbReference type="EMBL" id="BART01037976">
    <property type="protein sequence ID" value="GAH12892.1"/>
    <property type="molecule type" value="Genomic_DNA"/>
</dbReference>
<accession>X1CYE6</accession>
<gene>
    <name evidence="1" type="ORF">S01H4_63240</name>
</gene>
<protein>
    <submittedName>
        <fullName evidence="1">Uncharacterized protein</fullName>
    </submittedName>
</protein>
<sequence length="41" mass="4809">SKLKGEGKKMDPLRRQIIERKLGYEFVEEKLKAPINFFASL</sequence>